<feature type="chain" id="PRO_5034561236" evidence="3">
    <location>
        <begin position="21"/>
        <end position="104"/>
    </location>
</feature>
<dbReference type="Proteomes" id="UP000827889">
    <property type="component" value="Chromosome 7"/>
</dbReference>
<dbReference type="OrthoDB" id="1936089at2759"/>
<gene>
    <name evidence="5" type="primary">LOC115742578</name>
</gene>
<sequence>MARSLLSAKLIFALAADAMSNTVARRGYSTAARGATPQVAKARGATRSRAAAAVKKTGEEEKMARSDGQVSRAPDPRTGYYRPEDCIAEMDVAELLAELLREKE</sequence>
<comment type="similarity">
    <text evidence="1">Belongs to the LEA type 3 family.</text>
</comment>
<proteinExistence type="inferred from homology"/>
<feature type="region of interest" description="Disordered" evidence="2">
    <location>
        <begin position="53"/>
        <end position="82"/>
    </location>
</feature>
<name>A0A8B8PDG0_9MYRT</name>
<feature type="compositionally biased region" description="Basic and acidic residues" evidence="2">
    <location>
        <begin position="56"/>
        <end position="65"/>
    </location>
</feature>
<evidence type="ECO:0000256" key="2">
    <source>
        <dbReference type="SAM" id="MobiDB-lite"/>
    </source>
</evidence>
<evidence type="ECO:0000256" key="1">
    <source>
        <dbReference type="ARBA" id="ARBA00007086"/>
    </source>
</evidence>
<dbReference type="GO" id="GO:0006950">
    <property type="term" value="P:response to stress"/>
    <property type="evidence" value="ECO:0007669"/>
    <property type="project" value="TreeGrafter"/>
</dbReference>
<keyword evidence="3" id="KW-0732">Signal</keyword>
<evidence type="ECO:0000256" key="3">
    <source>
        <dbReference type="SAM" id="SignalP"/>
    </source>
</evidence>
<keyword evidence="4" id="KW-1185">Reference proteome</keyword>
<dbReference type="RefSeq" id="XP_030532826.1">
    <property type="nucleotide sequence ID" value="XM_030676966.2"/>
</dbReference>
<dbReference type="PANTHER" id="PTHR33509:SF5">
    <property type="entry name" value="PROTEIN SENESCENCE-ASSOCIATED GENE 21, MITOCHONDRIAL"/>
    <property type="match status" value="1"/>
</dbReference>
<dbReference type="GeneID" id="115742578"/>
<dbReference type="AlphaFoldDB" id="A0A8B8PDG0"/>
<organism evidence="4 5">
    <name type="scientific">Rhodamnia argentea</name>
    <dbReference type="NCBI Taxonomy" id="178133"/>
    <lineage>
        <taxon>Eukaryota</taxon>
        <taxon>Viridiplantae</taxon>
        <taxon>Streptophyta</taxon>
        <taxon>Embryophyta</taxon>
        <taxon>Tracheophyta</taxon>
        <taxon>Spermatophyta</taxon>
        <taxon>Magnoliopsida</taxon>
        <taxon>eudicotyledons</taxon>
        <taxon>Gunneridae</taxon>
        <taxon>Pentapetalae</taxon>
        <taxon>rosids</taxon>
        <taxon>malvids</taxon>
        <taxon>Myrtales</taxon>
        <taxon>Myrtaceae</taxon>
        <taxon>Myrtoideae</taxon>
        <taxon>Myrteae</taxon>
        <taxon>Australasian group</taxon>
        <taxon>Rhodamnia</taxon>
    </lineage>
</organism>
<dbReference type="PANTHER" id="PTHR33509">
    <property type="entry name" value="LATE EMBRYOGENIS ABUNDANT PROTEIN 2-RELATED"/>
    <property type="match status" value="1"/>
</dbReference>
<dbReference type="InterPro" id="IPR004926">
    <property type="entry name" value="LEA_3a"/>
</dbReference>
<feature type="signal peptide" evidence="3">
    <location>
        <begin position="1"/>
        <end position="20"/>
    </location>
</feature>
<dbReference type="Pfam" id="PF03242">
    <property type="entry name" value="LEA_3a"/>
    <property type="match status" value="1"/>
</dbReference>
<dbReference type="KEGG" id="rarg:115742578"/>
<reference evidence="5" key="1">
    <citation type="submission" date="2025-08" db="UniProtKB">
        <authorList>
            <consortium name="RefSeq"/>
        </authorList>
    </citation>
    <scope>IDENTIFICATION</scope>
    <source>
        <tissue evidence="5">Leaf</tissue>
    </source>
</reference>
<evidence type="ECO:0000313" key="5">
    <source>
        <dbReference type="RefSeq" id="XP_030532826.1"/>
    </source>
</evidence>
<dbReference type="GO" id="GO:0005739">
    <property type="term" value="C:mitochondrion"/>
    <property type="evidence" value="ECO:0007669"/>
    <property type="project" value="TreeGrafter"/>
</dbReference>
<protein>
    <submittedName>
        <fullName evidence="5">Protein SENESCENCE-ASSOCIATED GENE 21, mitochondrial-like</fullName>
    </submittedName>
</protein>
<evidence type="ECO:0000313" key="4">
    <source>
        <dbReference type="Proteomes" id="UP000827889"/>
    </source>
</evidence>
<accession>A0A8B8PDG0</accession>